<dbReference type="InterPro" id="IPR011335">
    <property type="entry name" value="Restrct_endonuc-II-like"/>
</dbReference>
<dbReference type="EMBL" id="SZZH01000005">
    <property type="protein sequence ID" value="TKV57372.1"/>
    <property type="molecule type" value="Genomic_DNA"/>
</dbReference>
<gene>
    <name evidence="2" type="ORF">FDO65_17770</name>
</gene>
<dbReference type="Gene3D" id="3.40.960.10">
    <property type="entry name" value="VSR Endonuclease"/>
    <property type="match status" value="1"/>
</dbReference>
<dbReference type="Proteomes" id="UP000306985">
    <property type="component" value="Unassembled WGS sequence"/>
</dbReference>
<organism evidence="2 3">
    <name type="scientific">Nakamurella flava</name>
    <dbReference type="NCBI Taxonomy" id="2576308"/>
    <lineage>
        <taxon>Bacteria</taxon>
        <taxon>Bacillati</taxon>
        <taxon>Actinomycetota</taxon>
        <taxon>Actinomycetes</taxon>
        <taxon>Nakamurellales</taxon>
        <taxon>Nakamurellaceae</taxon>
        <taxon>Nakamurella</taxon>
    </lineage>
</organism>
<dbReference type="AlphaFoldDB" id="A0A4U6QBS5"/>
<dbReference type="InterPro" id="IPR007569">
    <property type="entry name" value="DUF559"/>
</dbReference>
<dbReference type="RefSeq" id="WP_137451076.1">
    <property type="nucleotide sequence ID" value="NZ_SZZH01000005.1"/>
</dbReference>
<proteinExistence type="predicted"/>
<dbReference type="Pfam" id="PF04480">
    <property type="entry name" value="DUF559"/>
    <property type="match status" value="1"/>
</dbReference>
<evidence type="ECO:0000313" key="3">
    <source>
        <dbReference type="Proteomes" id="UP000306985"/>
    </source>
</evidence>
<evidence type="ECO:0000313" key="2">
    <source>
        <dbReference type="EMBL" id="TKV57372.1"/>
    </source>
</evidence>
<keyword evidence="3" id="KW-1185">Reference proteome</keyword>
<name>A0A4U6QBS5_9ACTN</name>
<sequence>MPARQPLPDHLHSTLFGPGSVGLGRGRLAGPDLLRPHHGVRVSRGGPLDPATLEPTEALRLRCRLALHVLGTGAFVDGITAARIWPLPLPDQPRPGEALHLSVWIPERATRRPGIFGRQISEEHARTVIRHGLLTIDAAALFCHLGLFLSVPDLTAVGDALVLDPRVPEPGRPYISLPALTERVGWYRGRGKRAAATALELIRPGAESRPETLLRLHLVAAGLPEPTVNRDITTGDGRFVARGDLVYQPWRVIVEYDGDHHRVDRGQWESDIVRQERLVAAGWTVIRVTARSFFGDPTGVTGRVRQALLASGWTP</sequence>
<feature type="domain" description="DUF559" evidence="1">
    <location>
        <begin position="244"/>
        <end position="307"/>
    </location>
</feature>
<reference evidence="2 3" key="1">
    <citation type="submission" date="2019-05" db="EMBL/GenBank/DDBJ databases">
        <title>Nakamurella sp. N5BH11, whole genome shotgun sequence.</title>
        <authorList>
            <person name="Tuo L."/>
        </authorList>
    </citation>
    <scope>NUCLEOTIDE SEQUENCE [LARGE SCALE GENOMIC DNA]</scope>
    <source>
        <strain evidence="2 3">N5BH11</strain>
    </source>
</reference>
<comment type="caution">
    <text evidence="2">The sequence shown here is derived from an EMBL/GenBank/DDBJ whole genome shotgun (WGS) entry which is preliminary data.</text>
</comment>
<accession>A0A4U6QBS5</accession>
<protein>
    <submittedName>
        <fullName evidence="2">DUF559 domain-containing protein</fullName>
    </submittedName>
</protein>
<dbReference type="OrthoDB" id="3173471at2"/>
<evidence type="ECO:0000259" key="1">
    <source>
        <dbReference type="Pfam" id="PF04480"/>
    </source>
</evidence>
<dbReference type="SUPFAM" id="SSF52980">
    <property type="entry name" value="Restriction endonuclease-like"/>
    <property type="match status" value="1"/>
</dbReference>